<accession>A0A0N0DW06</accession>
<feature type="compositionally biased region" description="Polar residues" evidence="1">
    <location>
        <begin position="618"/>
        <end position="635"/>
    </location>
</feature>
<evidence type="ECO:0000256" key="1">
    <source>
        <dbReference type="SAM" id="MobiDB-lite"/>
    </source>
</evidence>
<feature type="region of interest" description="Disordered" evidence="1">
    <location>
        <begin position="598"/>
        <end position="636"/>
    </location>
</feature>
<dbReference type="Proteomes" id="UP000037923">
    <property type="component" value="Unassembled WGS sequence"/>
</dbReference>
<feature type="region of interest" description="Disordered" evidence="1">
    <location>
        <begin position="514"/>
        <end position="549"/>
    </location>
</feature>
<proteinExistence type="predicted"/>
<keyword evidence="3" id="KW-1185">Reference proteome</keyword>
<dbReference type="GeneID" id="26904741"/>
<organism evidence="2 3">
    <name type="scientific">Leptomonas pyrrhocoris</name>
    <name type="common">Firebug parasite</name>
    <dbReference type="NCBI Taxonomy" id="157538"/>
    <lineage>
        <taxon>Eukaryota</taxon>
        <taxon>Discoba</taxon>
        <taxon>Euglenozoa</taxon>
        <taxon>Kinetoplastea</taxon>
        <taxon>Metakinetoplastina</taxon>
        <taxon>Trypanosomatida</taxon>
        <taxon>Trypanosomatidae</taxon>
        <taxon>Leishmaniinae</taxon>
        <taxon>Leptomonas</taxon>
    </lineage>
</organism>
<dbReference type="EMBL" id="LGTL01000007">
    <property type="protein sequence ID" value="KPA81092.1"/>
    <property type="molecule type" value="Genomic_DNA"/>
</dbReference>
<feature type="compositionally biased region" description="Basic and acidic residues" evidence="1">
    <location>
        <begin position="668"/>
        <end position="677"/>
    </location>
</feature>
<evidence type="ECO:0000313" key="2">
    <source>
        <dbReference type="EMBL" id="KPA81092.1"/>
    </source>
</evidence>
<feature type="compositionally biased region" description="Low complexity" evidence="1">
    <location>
        <begin position="160"/>
        <end position="169"/>
    </location>
</feature>
<dbReference type="OrthoDB" id="267177at2759"/>
<feature type="compositionally biased region" description="Low complexity" evidence="1">
    <location>
        <begin position="437"/>
        <end position="449"/>
    </location>
</feature>
<dbReference type="OMA" id="MACPTEK"/>
<name>A0A0N0DW06_LEPPY</name>
<feature type="region of interest" description="Disordered" evidence="1">
    <location>
        <begin position="292"/>
        <end position="497"/>
    </location>
</feature>
<gene>
    <name evidence="2" type="ORF">ABB37_04450</name>
</gene>
<feature type="region of interest" description="Disordered" evidence="1">
    <location>
        <begin position="654"/>
        <end position="704"/>
    </location>
</feature>
<protein>
    <submittedName>
        <fullName evidence="2">Uncharacterized protein</fullName>
    </submittedName>
</protein>
<dbReference type="VEuPathDB" id="TriTrypDB:LpyrH10_07_2570"/>
<feature type="compositionally biased region" description="Low complexity" evidence="1">
    <location>
        <begin position="539"/>
        <end position="549"/>
    </location>
</feature>
<reference evidence="2 3" key="1">
    <citation type="submission" date="2015-07" db="EMBL/GenBank/DDBJ databases">
        <title>High-quality genome of monoxenous trypanosomatid Leptomonas pyrrhocoris.</title>
        <authorList>
            <person name="Flegontov P."/>
            <person name="Butenko A."/>
            <person name="Firsov S."/>
            <person name="Vlcek C."/>
            <person name="Logacheva M.D."/>
            <person name="Field M."/>
            <person name="Filatov D."/>
            <person name="Flegontova O."/>
            <person name="Gerasimov E."/>
            <person name="Jackson A.P."/>
            <person name="Kelly S."/>
            <person name="Opperdoes F."/>
            <person name="O'Reilly A."/>
            <person name="Votypka J."/>
            <person name="Yurchenko V."/>
            <person name="Lukes J."/>
        </authorList>
    </citation>
    <scope>NUCLEOTIDE SEQUENCE [LARGE SCALE GENOMIC DNA]</scope>
    <source>
        <strain evidence="2">H10</strain>
    </source>
</reference>
<sequence>MHNDTFHRTERHTTVPIPAEILSSTPSPVHLFENDASATTSTTSAHAEERDLHYPTTCSALDVTGVSALSPSPQKCSPLHEEVRRRLGKIELTPDDFLATSSPPPGKAHRLRAGYPFGEPQAENAACSSIGDSHSGLPRRSPAALRSGNPTSVSGDVPAPLSLSVSPPLRGRLPFDAAAGEDEVEERDQPAHVPSSSSALNSSSLGQPFDSVLVSPLPTESVTTPPTQELIFLHCRRVLQEELAAREWIEVDASVHLHHLACEERVGYRVAEAVQYYRRLQDASLHPMFNGITPADLITPPTRKQRNSEEGTPRAGASDSTASPTSPLSCVQRRRRMPSANSLPPLSPCRKTPPAEEEMRNGCVSEETDAGNGVSPPSSPGACSLSSSQEQACDSAKEGGSGVAAKRLDNHSSSRSPVKVEEDEPNGDSFVTRGTPADAAGASDSCAAGEDPDKVLYGSDDSGDWEDASETENANKEDEQQEDGEGASTSQMEFGDALALPDCEADATQCSAVDTVDASVKPPLYSPASRESDEAANTPASARRPSPLRRILNRTAHSICLLRDVQSDEEDARYLLTGNCPPPHVFQRWADRFLREQQHTAAQTTGGGEEERRHEKGSTPSPDASEPTIHTTEVQSAAKRGMGVLEIDLCMDSQSDRRSLESPATAREVSRRKDVPEKPLAAMASEASASCDGDRSTSRQRQCSERYRDGVLRSFCADLDDGGHAVWPSGERDSSRLREVDGADVDREYNATGRYAPDPQFFDEDGCLLRSPSSLRSSSALLNDASPTLLFPSDMAGPSAANVTALPESTSTDALPVTDAETLAASFSAPPAAAFAPLTYPSEETYDAPCGSERNAWQMLMDDFIEGLVKLMRDEV</sequence>
<feature type="compositionally biased region" description="Basic and acidic residues" evidence="1">
    <location>
        <begin position="692"/>
        <end position="704"/>
    </location>
</feature>
<comment type="caution">
    <text evidence="2">The sequence shown here is derived from an EMBL/GenBank/DDBJ whole genome shotgun (WGS) entry which is preliminary data.</text>
</comment>
<evidence type="ECO:0000313" key="3">
    <source>
        <dbReference type="Proteomes" id="UP000037923"/>
    </source>
</evidence>
<dbReference type="RefSeq" id="XP_015659531.1">
    <property type="nucleotide sequence ID" value="XM_015802130.1"/>
</dbReference>
<feature type="compositionally biased region" description="Acidic residues" evidence="1">
    <location>
        <begin position="461"/>
        <end position="470"/>
    </location>
</feature>
<feature type="region of interest" description="Disordered" evidence="1">
    <location>
        <begin position="94"/>
        <end position="203"/>
    </location>
</feature>
<dbReference type="AlphaFoldDB" id="A0A0N0DW06"/>
<feature type="compositionally biased region" description="Polar residues" evidence="1">
    <location>
        <begin position="318"/>
        <end position="329"/>
    </location>
</feature>